<keyword evidence="2" id="KW-0732">Signal</keyword>
<comment type="caution">
    <text evidence="3">The sequence shown here is derived from an EMBL/GenBank/DDBJ whole genome shotgun (WGS) entry which is preliminary data.</text>
</comment>
<dbReference type="STRING" id="36646.A0A1V6UP30"/>
<feature type="region of interest" description="Disordered" evidence="1">
    <location>
        <begin position="377"/>
        <end position="402"/>
    </location>
</feature>
<evidence type="ECO:0000256" key="1">
    <source>
        <dbReference type="SAM" id="MobiDB-lite"/>
    </source>
</evidence>
<keyword evidence="4" id="KW-1185">Reference proteome</keyword>
<evidence type="ECO:0000313" key="3">
    <source>
        <dbReference type="EMBL" id="OQE40180.1"/>
    </source>
</evidence>
<evidence type="ECO:0000313" key="4">
    <source>
        <dbReference type="Proteomes" id="UP000191500"/>
    </source>
</evidence>
<dbReference type="EMBL" id="MDDG01000006">
    <property type="protein sequence ID" value="OQE40180.1"/>
    <property type="molecule type" value="Genomic_DNA"/>
</dbReference>
<feature type="chain" id="PRO_5012935320" evidence="2">
    <location>
        <begin position="23"/>
        <end position="557"/>
    </location>
</feature>
<protein>
    <submittedName>
        <fullName evidence="3">Uncharacterized protein</fullName>
    </submittedName>
</protein>
<sequence length="557" mass="60975">MIFASRLLSVGTWAAVVLQATAVPHGPSYYKNMRRQEDSCGAVSKYTENPSVDKWNQANTDAWLEQWWTVNADKRTSNPHGFAGAFGQYALGQPGWSCQNNGNDGNCDIPVCDNPKLNSLGNNTEQAYYVLQALNNLHGFFLGLDQSFDIPSVVTALTTDNIVGNFWFDENNWDPMILKQLLNVLSALVAIVAGAFAAPALALAVAGAVPGIAGAGSAVVTGGVNAAGNYLSAIDSTALTEANLGSFLGDAVTSISGSFVSINNELMYGHGYGNSGDVRNYLKGGAWVNFPGLQKNGAKDIMIAMMQSMMVNSLWRMQRVFILGGGACGDGQGIGSGISAPDDNWICDENNKAWYLYFWQRESVPAALRRKKQGWLSRPWGSDRMGQSPRLESEGGSGPFWKNLKPQDAIKSSLKSFQAAGNNYTSSSFTDRMGELFTESTKIKSDGVNMEGLWTIPVCDISKTIGADWRYGKKHDILHPYGWDELPSWCGPICDNDPDKTIEFYKAANFKDDFSMPFKKDCGYTVKESDGGYSSSLWWDWTTNKTWYRNMPYNEGN</sequence>
<evidence type="ECO:0000256" key="2">
    <source>
        <dbReference type="SAM" id="SignalP"/>
    </source>
</evidence>
<organism evidence="3 4">
    <name type="scientific">Penicillium coprophilum</name>
    <dbReference type="NCBI Taxonomy" id="36646"/>
    <lineage>
        <taxon>Eukaryota</taxon>
        <taxon>Fungi</taxon>
        <taxon>Dikarya</taxon>
        <taxon>Ascomycota</taxon>
        <taxon>Pezizomycotina</taxon>
        <taxon>Eurotiomycetes</taxon>
        <taxon>Eurotiomycetidae</taxon>
        <taxon>Eurotiales</taxon>
        <taxon>Aspergillaceae</taxon>
        <taxon>Penicillium</taxon>
    </lineage>
</organism>
<reference evidence="4" key="1">
    <citation type="journal article" date="2017" name="Nat. Microbiol.">
        <title>Global analysis of biosynthetic gene clusters reveals vast potential of secondary metabolite production in Penicillium species.</title>
        <authorList>
            <person name="Nielsen J.C."/>
            <person name="Grijseels S."/>
            <person name="Prigent S."/>
            <person name="Ji B."/>
            <person name="Dainat J."/>
            <person name="Nielsen K.F."/>
            <person name="Frisvad J.C."/>
            <person name="Workman M."/>
            <person name="Nielsen J."/>
        </authorList>
    </citation>
    <scope>NUCLEOTIDE SEQUENCE [LARGE SCALE GENOMIC DNA]</scope>
    <source>
        <strain evidence="4">IBT 31321</strain>
    </source>
</reference>
<name>A0A1V6UP30_9EURO</name>
<gene>
    <name evidence="3" type="ORF">PENCOP_c006G01262</name>
</gene>
<dbReference type="Proteomes" id="UP000191500">
    <property type="component" value="Unassembled WGS sequence"/>
</dbReference>
<feature type="signal peptide" evidence="2">
    <location>
        <begin position="1"/>
        <end position="22"/>
    </location>
</feature>
<accession>A0A1V6UP30</accession>
<proteinExistence type="predicted"/>
<dbReference type="AlphaFoldDB" id="A0A1V6UP30"/>